<keyword evidence="3" id="KW-1185">Reference proteome</keyword>
<evidence type="ECO:0008006" key="4">
    <source>
        <dbReference type="Google" id="ProtNLM"/>
    </source>
</evidence>
<feature type="region of interest" description="Disordered" evidence="1">
    <location>
        <begin position="1"/>
        <end position="21"/>
    </location>
</feature>
<dbReference type="RefSeq" id="WP_143105623.1">
    <property type="nucleotide sequence ID" value="NZ_FOUY01000060.1"/>
</dbReference>
<sequence>MDVDPRSWPEVTRHRKKPPGREGWVSWRRLVLVLTPATLSIGAMAVGALTGAVPVALALEGQQTLKISAQRFNGEAFGALPSFVQNPDGSRQPVVVLDLRRVRVAGLCASTAVDTPAGRYVLRATTPTDRDVTAGRLQLAIESIDGLGAAGQQLGLNREQTAPDGTPIDTSTGGVPATIDGLVLDVSATARWATVNQLQLAGAEVRVGSDQPECL</sequence>
<dbReference type="STRING" id="260086.SAMN05216207_106018"/>
<name>A0A1I5H9E9_PSUAM</name>
<dbReference type="Pfam" id="PF19741">
    <property type="entry name" value="DUF6230"/>
    <property type="match status" value="1"/>
</dbReference>
<evidence type="ECO:0000313" key="2">
    <source>
        <dbReference type="EMBL" id="SFO44912.1"/>
    </source>
</evidence>
<reference evidence="2 3" key="1">
    <citation type="submission" date="2016-10" db="EMBL/GenBank/DDBJ databases">
        <authorList>
            <person name="de Groot N.N."/>
        </authorList>
    </citation>
    <scope>NUCLEOTIDE SEQUENCE [LARGE SCALE GENOMIC DNA]</scope>
    <source>
        <strain evidence="2 3">CGMCC 4.1877</strain>
    </source>
</reference>
<dbReference type="EMBL" id="FOUY01000060">
    <property type="protein sequence ID" value="SFO44912.1"/>
    <property type="molecule type" value="Genomic_DNA"/>
</dbReference>
<dbReference type="Proteomes" id="UP000199614">
    <property type="component" value="Unassembled WGS sequence"/>
</dbReference>
<protein>
    <recommendedName>
        <fullName evidence="4">Cholesterol esterase</fullName>
    </recommendedName>
</protein>
<dbReference type="InterPro" id="IPR046198">
    <property type="entry name" value="DUF6230"/>
</dbReference>
<gene>
    <name evidence="2" type="ORF">SAMN05216207_106018</name>
</gene>
<dbReference type="AlphaFoldDB" id="A0A1I5H9E9"/>
<evidence type="ECO:0000313" key="3">
    <source>
        <dbReference type="Proteomes" id="UP000199614"/>
    </source>
</evidence>
<dbReference type="OrthoDB" id="3582495at2"/>
<organism evidence="2 3">
    <name type="scientific">Pseudonocardia ammonioxydans</name>
    <dbReference type="NCBI Taxonomy" id="260086"/>
    <lineage>
        <taxon>Bacteria</taxon>
        <taxon>Bacillati</taxon>
        <taxon>Actinomycetota</taxon>
        <taxon>Actinomycetes</taxon>
        <taxon>Pseudonocardiales</taxon>
        <taxon>Pseudonocardiaceae</taxon>
        <taxon>Pseudonocardia</taxon>
    </lineage>
</organism>
<evidence type="ECO:0000256" key="1">
    <source>
        <dbReference type="SAM" id="MobiDB-lite"/>
    </source>
</evidence>
<accession>A0A1I5H9E9</accession>
<proteinExistence type="predicted"/>